<protein>
    <submittedName>
        <fullName evidence="1">Uncharacterized protein</fullName>
    </submittedName>
</protein>
<dbReference type="AlphaFoldDB" id="A0A3R8MZZ5"/>
<gene>
    <name evidence="1" type="ORF">DB729_008220</name>
</gene>
<keyword evidence="2" id="KW-1185">Reference proteome</keyword>
<evidence type="ECO:0000313" key="1">
    <source>
        <dbReference type="EMBL" id="RRN46353.1"/>
    </source>
</evidence>
<comment type="caution">
    <text evidence="1">The sequence shown here is derived from an EMBL/GenBank/DDBJ whole genome shotgun (WGS) entry which is preliminary data.</text>
</comment>
<dbReference type="RefSeq" id="WP_084939640.1">
    <property type="nucleotide sequence ID" value="NZ_QEMY02000004.1"/>
</dbReference>
<organism evidence="1 2">
    <name type="scientific">Streptococcus halitosis</name>
    <dbReference type="NCBI Taxonomy" id="2172545"/>
    <lineage>
        <taxon>Bacteria</taxon>
        <taxon>Bacillati</taxon>
        <taxon>Bacillota</taxon>
        <taxon>Bacilli</taxon>
        <taxon>Lactobacillales</taxon>
        <taxon>Streptococcaceae</taxon>
        <taxon>Streptococcus</taxon>
    </lineage>
</organism>
<dbReference type="Proteomes" id="UP000245553">
    <property type="component" value="Unassembled WGS sequence"/>
</dbReference>
<name>A0A3R8MZZ5_9STRE</name>
<evidence type="ECO:0000313" key="2">
    <source>
        <dbReference type="Proteomes" id="UP000245553"/>
    </source>
</evidence>
<accession>A0A3R8MZZ5</accession>
<reference evidence="1" key="1">
    <citation type="submission" date="2018-11" db="EMBL/GenBank/DDBJ databases">
        <title>Streptococcus halitosis sp. nov. isolated from oral cavity of patient with halitosis.</title>
        <authorList>
            <person name="Tetz V."/>
            <person name="Tetz G."/>
        </authorList>
    </citation>
    <scope>NUCLEOTIDE SEQUENCE [LARGE SCALE GENOMIC DNA]</scope>
    <source>
        <strain evidence="1">VT-4</strain>
    </source>
</reference>
<proteinExistence type="predicted"/>
<dbReference type="EMBL" id="QEMY02000004">
    <property type="protein sequence ID" value="RRN46353.1"/>
    <property type="molecule type" value="Genomic_DNA"/>
</dbReference>
<sequence length="324" mass="38711">MGIEMRRFFVSLPNYLEEDICYIQSELDRLEEKLVTKDEENNIEKRHLILLIATFTEQALKLFRDDIVNANEEIPAHIKKYFELKNEKEPLYVKKNSGDSIFTSFGIDVDSITSQKINQNKRIMFFEGNSDLIEFEKIINKNRNMAAHETQPNFTLNFSKIKKFYDYCLLFLEHYYQQLESIINDRNERSIFFSIDRYTEYFVKEFSEGIEMFYLKNKPSTNINSKVKEQFSKDEWEIVFKQFLMMDDSKKEDNNFLKSGIPESEFTILSQDLMRPRREWRGLGGQVAMESKCSRLADIAKDNRTFIKFPIKIKDKEIFFGRIR</sequence>